<dbReference type="PANTHER" id="PTHR18841">
    <property type="entry name" value="VITELLINE MEMBRANE OUTER LAYER PROTEIN I-RELATED"/>
    <property type="match status" value="1"/>
</dbReference>
<reference key="2">
    <citation type="submission" date="2011-03" db="EMBL/GenBank/DDBJ databases">
        <title>Complete Genome Sequence of a beneficial plant roots-associated bacterium Pseudomonas brassicacearum.</title>
        <authorList>
            <person name="Ortet P."/>
            <person name="Barakat M."/>
            <person name="Lalaouna D."/>
            <person name="Fochesato S."/>
            <person name="Barbe V."/>
            <person name="Santaella C."/>
            <person name="Heulin T."/>
            <person name="Achouak W."/>
        </authorList>
    </citation>
    <scope>NUCLEOTIDE SEQUENCE</scope>
    <source>
        <strain>NFM421</strain>
    </source>
</reference>
<dbReference type="AlphaFoldDB" id="F2KC36"/>
<protein>
    <recommendedName>
        <fullName evidence="4">Vitelline membrane outer layer protein I (VOMI)</fullName>
    </recommendedName>
</protein>
<evidence type="ECO:0000313" key="3">
    <source>
        <dbReference type="Proteomes" id="UP000006692"/>
    </source>
</evidence>
<evidence type="ECO:0000256" key="1">
    <source>
        <dbReference type="SAM" id="SignalP"/>
    </source>
</evidence>
<dbReference type="InterPro" id="IPR036706">
    <property type="entry name" value="VOMI_sf"/>
</dbReference>
<evidence type="ECO:0000313" key="2">
    <source>
        <dbReference type="EMBL" id="AEA70613.1"/>
    </source>
</evidence>
<dbReference type="InterPro" id="IPR005515">
    <property type="entry name" value="VOMI"/>
</dbReference>
<feature type="chain" id="PRO_5003280009" description="Vitelline membrane outer layer protein I (VOMI)" evidence="1">
    <location>
        <begin position="19"/>
        <end position="200"/>
    </location>
</feature>
<dbReference type="Gene3D" id="2.100.10.20">
    <property type="entry name" value="Vitelline membrane outer layer protein I (VOMI)"/>
    <property type="match status" value="1"/>
</dbReference>
<evidence type="ECO:0008006" key="4">
    <source>
        <dbReference type="Google" id="ProtNLM"/>
    </source>
</evidence>
<dbReference type="KEGG" id="pba:PSEBR_a4206"/>
<keyword evidence="1" id="KW-0732">Signal</keyword>
<sequence length="200" mass="21632">MSAYAARYMLFFTLSLMACGAARGQVPSDTSEQGAWGNWGAAAYCPQGQYVWGFRLKSEPYQGNGDDSALNAVQLICKSGVNGAATYIQSLEGKWGSWGRDHVCRETPAIAFAIQVERFQGRDKEKGSKDDTAAGNIKMNCGSEILVGDPPVAWGDWTGFYSCLDGTGYKKIRGFRTKVEPDQGSGDDTAMNAMQVYCGL</sequence>
<dbReference type="SUPFAM" id="SSF51092">
    <property type="entry name" value="Vitelline membrane outer protein-I (VMO-I)"/>
    <property type="match status" value="1"/>
</dbReference>
<dbReference type="STRING" id="994484.PSEBR_a4206"/>
<organism evidence="2 3">
    <name type="scientific">Pseudomonas brassicacearum (strain NFM421)</name>
    <dbReference type="NCBI Taxonomy" id="994484"/>
    <lineage>
        <taxon>Bacteria</taxon>
        <taxon>Pseudomonadati</taxon>
        <taxon>Pseudomonadota</taxon>
        <taxon>Gammaproteobacteria</taxon>
        <taxon>Pseudomonadales</taxon>
        <taxon>Pseudomonadaceae</taxon>
        <taxon>Pseudomonas</taxon>
    </lineage>
</organism>
<dbReference type="GeneID" id="57261063"/>
<dbReference type="Pfam" id="PF03762">
    <property type="entry name" value="VOMI"/>
    <property type="match status" value="1"/>
</dbReference>
<dbReference type="EMBL" id="CP002585">
    <property type="protein sequence ID" value="AEA70613.1"/>
    <property type="molecule type" value="Genomic_DNA"/>
</dbReference>
<dbReference type="GO" id="GO:0005615">
    <property type="term" value="C:extracellular space"/>
    <property type="evidence" value="ECO:0007669"/>
    <property type="project" value="TreeGrafter"/>
</dbReference>
<dbReference type="Proteomes" id="UP000006692">
    <property type="component" value="Chromosome"/>
</dbReference>
<dbReference type="HOGENOM" id="CLU_111176_1_0_6"/>
<accession>F2KC36</accession>
<gene>
    <name evidence="2" type="ORF">PSEBR_a4206</name>
</gene>
<feature type="signal peptide" evidence="1">
    <location>
        <begin position="1"/>
        <end position="18"/>
    </location>
</feature>
<proteinExistence type="predicted"/>
<dbReference type="PANTHER" id="PTHR18841:SF0">
    <property type="entry name" value="VITELLINE MEMBRANE OUTER LAYER 1 HOMOLOG A-RELATED"/>
    <property type="match status" value="1"/>
</dbReference>
<dbReference type="RefSeq" id="WP_013694046.1">
    <property type="nucleotide sequence ID" value="NC_015379.1"/>
</dbReference>
<reference evidence="2 3" key="1">
    <citation type="journal article" date="2011" name="J. Bacteriol.">
        <title>Complete genome sequence of a beneficial plant root-associated bacterium, Pseudomonas brassicacearum.</title>
        <authorList>
            <person name="Ortet P."/>
            <person name="Barakat M."/>
            <person name="Lalaouna D."/>
            <person name="Fochesato S."/>
            <person name="Barbe V."/>
            <person name="Vacherie B."/>
            <person name="Santaella C."/>
            <person name="Heulin T."/>
            <person name="Achouak W."/>
        </authorList>
    </citation>
    <scope>NUCLEOTIDE SEQUENCE [LARGE SCALE GENOMIC DNA]</scope>
    <source>
        <strain evidence="2 3">NFM421</strain>
    </source>
</reference>
<name>F2KC36_PSEBN</name>
<dbReference type="PROSITE" id="PS51257">
    <property type="entry name" value="PROKAR_LIPOPROTEIN"/>
    <property type="match status" value="1"/>
</dbReference>